<proteinExistence type="predicted"/>
<feature type="compositionally biased region" description="Polar residues" evidence="1">
    <location>
        <begin position="15"/>
        <end position="28"/>
    </location>
</feature>
<organism evidence="2 3">
    <name type="scientific">Pleurodeles waltl</name>
    <name type="common">Iberian ribbed newt</name>
    <dbReference type="NCBI Taxonomy" id="8319"/>
    <lineage>
        <taxon>Eukaryota</taxon>
        <taxon>Metazoa</taxon>
        <taxon>Chordata</taxon>
        <taxon>Craniata</taxon>
        <taxon>Vertebrata</taxon>
        <taxon>Euteleostomi</taxon>
        <taxon>Amphibia</taxon>
        <taxon>Batrachia</taxon>
        <taxon>Caudata</taxon>
        <taxon>Salamandroidea</taxon>
        <taxon>Salamandridae</taxon>
        <taxon>Pleurodelinae</taxon>
        <taxon>Pleurodeles</taxon>
    </lineage>
</organism>
<dbReference type="EMBL" id="JANPWB010000002">
    <property type="protein sequence ID" value="KAJ1209993.1"/>
    <property type="molecule type" value="Genomic_DNA"/>
</dbReference>
<evidence type="ECO:0000256" key="1">
    <source>
        <dbReference type="SAM" id="MobiDB-lite"/>
    </source>
</evidence>
<dbReference type="AlphaFoldDB" id="A0AAV7WBR4"/>
<feature type="region of interest" description="Disordered" evidence="1">
    <location>
        <begin position="1"/>
        <end position="52"/>
    </location>
</feature>
<evidence type="ECO:0000313" key="2">
    <source>
        <dbReference type="EMBL" id="KAJ1209993.1"/>
    </source>
</evidence>
<evidence type="ECO:0000313" key="3">
    <source>
        <dbReference type="Proteomes" id="UP001066276"/>
    </source>
</evidence>
<accession>A0AAV7WBR4</accession>
<protein>
    <submittedName>
        <fullName evidence="2">Uncharacterized protein</fullName>
    </submittedName>
</protein>
<reference evidence="2" key="1">
    <citation type="journal article" date="2022" name="bioRxiv">
        <title>Sequencing and chromosome-scale assembly of the giantPleurodeles waltlgenome.</title>
        <authorList>
            <person name="Brown T."/>
            <person name="Elewa A."/>
            <person name="Iarovenko S."/>
            <person name="Subramanian E."/>
            <person name="Araus A.J."/>
            <person name="Petzold A."/>
            <person name="Susuki M."/>
            <person name="Suzuki K.-i.T."/>
            <person name="Hayashi T."/>
            <person name="Toyoda A."/>
            <person name="Oliveira C."/>
            <person name="Osipova E."/>
            <person name="Leigh N.D."/>
            <person name="Simon A."/>
            <person name="Yun M.H."/>
        </authorList>
    </citation>
    <scope>NUCLEOTIDE SEQUENCE</scope>
    <source>
        <strain evidence="2">20211129_DDA</strain>
        <tissue evidence="2">Liver</tissue>
    </source>
</reference>
<gene>
    <name evidence="2" type="ORF">NDU88_005362</name>
</gene>
<comment type="caution">
    <text evidence="2">The sequence shown here is derived from an EMBL/GenBank/DDBJ whole genome shotgun (WGS) entry which is preliminary data.</text>
</comment>
<name>A0AAV7WBR4_PLEWA</name>
<keyword evidence="3" id="KW-1185">Reference proteome</keyword>
<dbReference type="Proteomes" id="UP001066276">
    <property type="component" value="Chromosome 1_2"/>
</dbReference>
<sequence>MGSLLCRGRHFGSWQPRSSQGDFGQSPLQRRGAAVPTRAECPPTTSPRFSGPPVAIMAGFMRQARFVAQERRTMRAATSASGHAPLEWVTDRTVLYKTRGRRFTLGKWK</sequence>